<keyword evidence="3" id="KW-1185">Reference proteome</keyword>
<evidence type="ECO:0000256" key="1">
    <source>
        <dbReference type="SAM" id="Coils"/>
    </source>
</evidence>
<dbReference type="Proteomes" id="UP000015104">
    <property type="component" value="Unassembled WGS sequence"/>
</dbReference>
<sequence>MASCGCIFCSTCVQHDQGTCQICQMPLSAVSVKILTSRPCKYRDRGCTNHAQFLCKCVRDGKVCGPCLGELHSKRVSTTCIPEKISFSTDRKVNICQDCCDFIAEYHVPEQNKNVCFECKDEYTNLEKLTPGQSVAETEQIMKEFALTKRIMNCKKQKIMTILKQRENTMTEEAIKVQEATERINKDFSEYKANFQRENEEYKKQEETLTKIEAKFTKNGSISKVLKALRANAAYIQASNFELNNLLDFLRNVNILSVPVKRAKFTFSSSENLYQIMNYSLESPLDEKNETCIEHNTQSQTFNLEASIPTESQPSNLETSTLPGLQESQSAQDSFGIDRRLESATAEGFAVKKSFDGNDQDEKVQVTRVVSPFYICMEIPELVETRIRILQTLKEHRREWKQLKNFDYGDIAIVRDGYGTSACLKRGKIKYSARPTGTVRVFLLDYGFDIMVKISDVGEIPGLDLVHHEQTCFIGKLMDIKPPSNFIFPVGVGKCHTAFLNSLIKKHGARVTVTRKFTDEEFVFCKISQKIDGIDEDWSQLLIQHNFALEYHDNSGCFVPSKDYCYRFHGLNDCISCYRVHECPSCGELHSLIHCPKFSLVNQRVANERLNLNLTKFSTKMFTIR</sequence>
<keyword evidence="1" id="KW-0175">Coiled coil</keyword>
<dbReference type="AlphaFoldDB" id="T1KJY2"/>
<dbReference type="HOGENOM" id="CLU_438278_0_0_1"/>
<reference evidence="3" key="1">
    <citation type="submission" date="2011-08" db="EMBL/GenBank/DDBJ databases">
        <authorList>
            <person name="Rombauts S."/>
        </authorList>
    </citation>
    <scope>NUCLEOTIDE SEQUENCE</scope>
    <source>
        <strain evidence="3">London</strain>
    </source>
</reference>
<accession>T1KJY2</accession>
<dbReference type="EMBL" id="CAEY01000170">
    <property type="status" value="NOT_ANNOTATED_CDS"/>
    <property type="molecule type" value="Genomic_DNA"/>
</dbReference>
<protein>
    <submittedName>
        <fullName evidence="2">Uncharacterized protein</fullName>
    </submittedName>
</protein>
<organism evidence="2 3">
    <name type="scientific">Tetranychus urticae</name>
    <name type="common">Two-spotted spider mite</name>
    <dbReference type="NCBI Taxonomy" id="32264"/>
    <lineage>
        <taxon>Eukaryota</taxon>
        <taxon>Metazoa</taxon>
        <taxon>Ecdysozoa</taxon>
        <taxon>Arthropoda</taxon>
        <taxon>Chelicerata</taxon>
        <taxon>Arachnida</taxon>
        <taxon>Acari</taxon>
        <taxon>Acariformes</taxon>
        <taxon>Trombidiformes</taxon>
        <taxon>Prostigmata</taxon>
        <taxon>Eleutherengona</taxon>
        <taxon>Raphignathae</taxon>
        <taxon>Tetranychoidea</taxon>
        <taxon>Tetranychidae</taxon>
        <taxon>Tetranychus</taxon>
    </lineage>
</organism>
<dbReference type="EnsemblMetazoa" id="tetur13g01630.1">
    <property type="protein sequence ID" value="tetur13g01630.1"/>
    <property type="gene ID" value="tetur13g01630"/>
</dbReference>
<evidence type="ECO:0000313" key="2">
    <source>
        <dbReference type="EnsemblMetazoa" id="tetur13g01630.1"/>
    </source>
</evidence>
<proteinExistence type="predicted"/>
<feature type="coiled-coil region" evidence="1">
    <location>
        <begin position="185"/>
        <end position="215"/>
    </location>
</feature>
<name>T1KJY2_TETUR</name>
<reference evidence="2" key="2">
    <citation type="submission" date="2015-06" db="UniProtKB">
        <authorList>
            <consortium name="EnsemblMetazoa"/>
        </authorList>
    </citation>
    <scope>IDENTIFICATION</scope>
</reference>
<evidence type="ECO:0000313" key="3">
    <source>
        <dbReference type="Proteomes" id="UP000015104"/>
    </source>
</evidence>